<dbReference type="RefSeq" id="XP_064668684.1">
    <property type="nucleotide sequence ID" value="XM_064815473.1"/>
</dbReference>
<feature type="compositionally biased region" description="Polar residues" evidence="1">
    <location>
        <begin position="320"/>
        <end position="343"/>
    </location>
</feature>
<name>A0AAN6YR42_9PEZI</name>
<dbReference type="Pfam" id="PF12511">
    <property type="entry name" value="DUF3716"/>
    <property type="match status" value="1"/>
</dbReference>
<dbReference type="Proteomes" id="UP001302812">
    <property type="component" value="Unassembled WGS sequence"/>
</dbReference>
<proteinExistence type="predicted"/>
<accession>A0AAN6YR42</accession>
<feature type="region of interest" description="Disordered" evidence="1">
    <location>
        <begin position="1"/>
        <end position="109"/>
    </location>
</feature>
<feature type="compositionally biased region" description="Basic and acidic residues" evidence="1">
    <location>
        <begin position="1"/>
        <end position="16"/>
    </location>
</feature>
<feature type="region of interest" description="Disordered" evidence="1">
    <location>
        <begin position="290"/>
        <end position="394"/>
    </location>
</feature>
<feature type="region of interest" description="Disordered" evidence="1">
    <location>
        <begin position="244"/>
        <end position="267"/>
    </location>
</feature>
<dbReference type="EMBL" id="MU853347">
    <property type="protein sequence ID" value="KAK4111114.1"/>
    <property type="molecule type" value="Genomic_DNA"/>
</dbReference>
<evidence type="ECO:0000256" key="1">
    <source>
        <dbReference type="SAM" id="MobiDB-lite"/>
    </source>
</evidence>
<comment type="caution">
    <text evidence="2">The sequence shown here is derived from an EMBL/GenBank/DDBJ whole genome shotgun (WGS) entry which is preliminary data.</text>
</comment>
<gene>
    <name evidence="2" type="ORF">N656DRAFT_780906</name>
</gene>
<feature type="compositionally biased region" description="Basic and acidic residues" evidence="1">
    <location>
        <begin position="384"/>
        <end position="394"/>
    </location>
</feature>
<reference evidence="2" key="1">
    <citation type="journal article" date="2023" name="Mol. Phylogenet. Evol.">
        <title>Genome-scale phylogeny and comparative genomics of the fungal order Sordariales.</title>
        <authorList>
            <person name="Hensen N."/>
            <person name="Bonometti L."/>
            <person name="Westerberg I."/>
            <person name="Brannstrom I.O."/>
            <person name="Guillou S."/>
            <person name="Cros-Aarteil S."/>
            <person name="Calhoun S."/>
            <person name="Haridas S."/>
            <person name="Kuo A."/>
            <person name="Mondo S."/>
            <person name="Pangilinan J."/>
            <person name="Riley R."/>
            <person name="LaButti K."/>
            <person name="Andreopoulos B."/>
            <person name="Lipzen A."/>
            <person name="Chen C."/>
            <person name="Yan M."/>
            <person name="Daum C."/>
            <person name="Ng V."/>
            <person name="Clum A."/>
            <person name="Steindorff A."/>
            <person name="Ohm R.A."/>
            <person name="Martin F."/>
            <person name="Silar P."/>
            <person name="Natvig D.O."/>
            <person name="Lalanne C."/>
            <person name="Gautier V."/>
            <person name="Ament-Velasquez S.L."/>
            <person name="Kruys A."/>
            <person name="Hutchinson M.I."/>
            <person name="Powell A.J."/>
            <person name="Barry K."/>
            <person name="Miller A.N."/>
            <person name="Grigoriev I.V."/>
            <person name="Debuchy R."/>
            <person name="Gladieux P."/>
            <person name="Hiltunen Thoren M."/>
            <person name="Johannesson H."/>
        </authorList>
    </citation>
    <scope>NUCLEOTIDE SEQUENCE</scope>
    <source>
        <strain evidence="2">CBS 508.74</strain>
    </source>
</reference>
<protein>
    <submittedName>
        <fullName evidence="2">Uncharacterized protein</fullName>
    </submittedName>
</protein>
<organism evidence="2 3">
    <name type="scientific">Canariomyces notabilis</name>
    <dbReference type="NCBI Taxonomy" id="2074819"/>
    <lineage>
        <taxon>Eukaryota</taxon>
        <taxon>Fungi</taxon>
        <taxon>Dikarya</taxon>
        <taxon>Ascomycota</taxon>
        <taxon>Pezizomycotina</taxon>
        <taxon>Sordariomycetes</taxon>
        <taxon>Sordariomycetidae</taxon>
        <taxon>Sordariales</taxon>
        <taxon>Chaetomiaceae</taxon>
        <taxon>Canariomyces</taxon>
    </lineage>
</organism>
<feature type="compositionally biased region" description="Low complexity" evidence="1">
    <location>
        <begin position="32"/>
        <end position="50"/>
    </location>
</feature>
<dbReference type="InterPro" id="IPR022190">
    <property type="entry name" value="DUF3716"/>
</dbReference>
<dbReference type="GeneID" id="89939598"/>
<evidence type="ECO:0000313" key="2">
    <source>
        <dbReference type="EMBL" id="KAK4111114.1"/>
    </source>
</evidence>
<feature type="compositionally biased region" description="Polar residues" evidence="1">
    <location>
        <begin position="352"/>
        <end position="361"/>
    </location>
</feature>
<keyword evidence="3" id="KW-1185">Reference proteome</keyword>
<sequence length="420" mass="45463">MNFDGGREVNADRVKTEAPGMDEAAPGEPHLAQAGHQQSHSHSHSQQAGQLVEGRPSQLGFQHDRPAEPTATDGVAGSSDAAAPLPATFPKKRRGRPPGRPNTTVREEDYANNPLVQAWNAFKGERAVPVVPVRIREALTPQSLVHETQKAIYQLPCRETIYFVQGWITARHVASQRPSYINGLLIHSRGQDSAISCVQCVERSAKNALGPFLTCRVLPGQFHNSCSNCKWFDNTSLCSLYTGPKPNRKRKAKEQLPEPPPLASVSEDAANSNDIAIDPALGASGEQILSRPQAQGAPQPIPKTEKTPQRQTKPEMMPVQNGQLGQQDGEGPQTQQSDPTPTAGTAHHDPSAPSQSSTENISELAEARSQGESFSIAQFAMPKLGRDEDAQVAHEESDFVDAQIAAQLLPEIHRQDSEEA</sequence>
<evidence type="ECO:0000313" key="3">
    <source>
        <dbReference type="Proteomes" id="UP001302812"/>
    </source>
</evidence>
<dbReference type="AlphaFoldDB" id="A0AAN6YR42"/>
<reference evidence="2" key="2">
    <citation type="submission" date="2023-05" db="EMBL/GenBank/DDBJ databases">
        <authorList>
            <consortium name="Lawrence Berkeley National Laboratory"/>
            <person name="Steindorff A."/>
            <person name="Hensen N."/>
            <person name="Bonometti L."/>
            <person name="Westerberg I."/>
            <person name="Brannstrom I.O."/>
            <person name="Guillou S."/>
            <person name="Cros-Aarteil S."/>
            <person name="Calhoun S."/>
            <person name="Haridas S."/>
            <person name="Kuo A."/>
            <person name="Mondo S."/>
            <person name="Pangilinan J."/>
            <person name="Riley R."/>
            <person name="Labutti K."/>
            <person name="Andreopoulos B."/>
            <person name="Lipzen A."/>
            <person name="Chen C."/>
            <person name="Yanf M."/>
            <person name="Daum C."/>
            <person name="Ng V."/>
            <person name="Clum A."/>
            <person name="Ohm R."/>
            <person name="Martin F."/>
            <person name="Silar P."/>
            <person name="Natvig D."/>
            <person name="Lalanne C."/>
            <person name="Gautier V."/>
            <person name="Ament-Velasquez S.L."/>
            <person name="Kruys A."/>
            <person name="Hutchinson M.I."/>
            <person name="Powell A.J."/>
            <person name="Barry K."/>
            <person name="Miller A.N."/>
            <person name="Grigoriev I.V."/>
            <person name="Debuchy R."/>
            <person name="Gladieux P."/>
            <person name="Thoren M.H."/>
            <person name="Johannesson H."/>
        </authorList>
    </citation>
    <scope>NUCLEOTIDE SEQUENCE</scope>
    <source>
        <strain evidence="2">CBS 508.74</strain>
    </source>
</reference>